<keyword evidence="3" id="KW-1185">Reference proteome</keyword>
<organism evidence="2 3">
    <name type="scientific">Marinobacterium rhizophilum</name>
    <dbReference type="NCBI Taxonomy" id="420402"/>
    <lineage>
        <taxon>Bacteria</taxon>
        <taxon>Pseudomonadati</taxon>
        <taxon>Pseudomonadota</taxon>
        <taxon>Gammaproteobacteria</taxon>
        <taxon>Oceanospirillales</taxon>
        <taxon>Oceanospirillaceae</taxon>
        <taxon>Marinobacterium</taxon>
    </lineage>
</organism>
<reference evidence="2" key="1">
    <citation type="submission" date="2021-04" db="EMBL/GenBank/DDBJ databases">
        <title>Oceanospirillales bacteria with DddD are important DMSP degraders in coastal seawater.</title>
        <authorList>
            <person name="Liu J."/>
        </authorList>
    </citation>
    <scope>NUCLEOTIDE SEQUENCE</scope>
    <source>
        <strain evidence="2">D13-1</strain>
    </source>
</reference>
<evidence type="ECO:0000256" key="1">
    <source>
        <dbReference type="SAM" id="Phobius"/>
    </source>
</evidence>
<protein>
    <submittedName>
        <fullName evidence="2">Uncharacterized protein</fullName>
    </submittedName>
</protein>
<name>A0ABY5HHU8_9GAMM</name>
<evidence type="ECO:0000313" key="3">
    <source>
        <dbReference type="Proteomes" id="UP001058461"/>
    </source>
</evidence>
<gene>
    <name evidence="2" type="ORF">KDW95_22405</name>
</gene>
<feature type="transmembrane region" description="Helical" evidence="1">
    <location>
        <begin position="44"/>
        <end position="64"/>
    </location>
</feature>
<dbReference type="EMBL" id="CP073347">
    <property type="protein sequence ID" value="UTW11956.1"/>
    <property type="molecule type" value="Genomic_DNA"/>
</dbReference>
<feature type="transmembrane region" description="Helical" evidence="1">
    <location>
        <begin position="6"/>
        <end position="32"/>
    </location>
</feature>
<keyword evidence="1" id="KW-0812">Transmembrane</keyword>
<dbReference type="RefSeq" id="WP_255854006.1">
    <property type="nucleotide sequence ID" value="NZ_CP073347.1"/>
</dbReference>
<sequence length="69" mass="7416">MGVALVLFGLVISMNHLIVGMIMIAVGTLLIVNRVQINISVSDMTGLAVMLFLIYILHSCANILHSSGY</sequence>
<evidence type="ECO:0000313" key="2">
    <source>
        <dbReference type="EMBL" id="UTW11956.1"/>
    </source>
</evidence>
<accession>A0ABY5HHU8</accession>
<keyword evidence="1" id="KW-1133">Transmembrane helix</keyword>
<proteinExistence type="predicted"/>
<keyword evidence="1" id="KW-0472">Membrane</keyword>
<dbReference type="Proteomes" id="UP001058461">
    <property type="component" value="Chromosome"/>
</dbReference>